<dbReference type="InterPro" id="IPR011010">
    <property type="entry name" value="DNA_brk_join_enz"/>
</dbReference>
<keyword evidence="2" id="KW-0233">DNA recombination</keyword>
<name>A0A1M5SCJ0_9ALTE</name>
<dbReference type="InterPro" id="IPR050090">
    <property type="entry name" value="Tyrosine_recombinase_XerCD"/>
</dbReference>
<proteinExistence type="predicted"/>
<dbReference type="PROSITE" id="PS51898">
    <property type="entry name" value="TYR_RECOMBINASE"/>
    <property type="match status" value="1"/>
</dbReference>
<feature type="domain" description="Tyr recombinase" evidence="3">
    <location>
        <begin position="238"/>
        <end position="490"/>
    </location>
</feature>
<dbReference type="RefSeq" id="WP_073325303.1">
    <property type="nucleotide sequence ID" value="NZ_FQWD01000009.1"/>
</dbReference>
<dbReference type="STRING" id="634436.SAMN05216361_4385"/>
<dbReference type="Proteomes" id="UP000184520">
    <property type="component" value="Unassembled WGS sequence"/>
</dbReference>
<dbReference type="CDD" id="cd00397">
    <property type="entry name" value="DNA_BRE_C"/>
    <property type="match status" value="1"/>
</dbReference>
<dbReference type="EMBL" id="FQWD01000009">
    <property type="protein sequence ID" value="SHH36181.1"/>
    <property type="molecule type" value="Genomic_DNA"/>
</dbReference>
<dbReference type="GO" id="GO:0015074">
    <property type="term" value="P:DNA integration"/>
    <property type="evidence" value="ECO:0007669"/>
    <property type="project" value="UniProtKB-KW"/>
</dbReference>
<evidence type="ECO:0000313" key="5">
    <source>
        <dbReference type="Proteomes" id="UP000184520"/>
    </source>
</evidence>
<sequence length="517" mass="58971">MTLVYEVKTTEIKPYTYRTPLVSIDDDGQPQMEESRLHPVHIKKLTLLNLVGRNENGDIVSYEPMEHVNRFLMSHHIDENKQESEQYSKALLHFFSFLISLQELWDNEYDEDLYDELVDLPRPTWDSFPVRKSQKITYLYRAALKKAVLEETDPNKRIARTTATAYMNAVVKFYSFHIRNGYQFNNPPFEHEVVTVHYQASGTSMKAYMSRDVHTTDLRLNFGKSKRNEGGALPSSRRDLIPLTNNEWAAVEHILTQTQTVLKNIGGEVKTAKLPIEYCLFFLISRYTGLRKEEVASLHLGQVVKPDRSKPYMRLGVGGQYGSLTKTKGGGNKSRRTIIPTRIMQLLYEYTLTDRYKKRLKAFEDMCQTERAEGKDGLFEGDDAIEEGKKYLFISTTGKPFFTKLSEANTRWNEIRSTVEATTGKALDGVIHNLRATFAVSLFRSALKQNIGSDEALAQVSECLGHEDVVTTSNYLKIAQDTPTGDEIYEDILDYAGVFDDLEAEALALQLGESSEQ</sequence>
<dbReference type="AlphaFoldDB" id="A0A1M5SCJ0"/>
<protein>
    <submittedName>
        <fullName evidence="4">Phage integrase family protein</fullName>
    </submittedName>
</protein>
<reference evidence="5" key="1">
    <citation type="submission" date="2016-11" db="EMBL/GenBank/DDBJ databases">
        <authorList>
            <person name="Varghese N."/>
            <person name="Submissions S."/>
        </authorList>
    </citation>
    <scope>NUCLEOTIDE SEQUENCE [LARGE SCALE GENOMIC DNA]</scope>
    <source>
        <strain evidence="5">CGMCC 1.8995</strain>
    </source>
</reference>
<evidence type="ECO:0000259" key="3">
    <source>
        <dbReference type="PROSITE" id="PS51898"/>
    </source>
</evidence>
<dbReference type="OrthoDB" id="6388832at2"/>
<organism evidence="4 5">
    <name type="scientific">Marisediminitalea aggregata</name>
    <dbReference type="NCBI Taxonomy" id="634436"/>
    <lineage>
        <taxon>Bacteria</taxon>
        <taxon>Pseudomonadati</taxon>
        <taxon>Pseudomonadota</taxon>
        <taxon>Gammaproteobacteria</taxon>
        <taxon>Alteromonadales</taxon>
        <taxon>Alteromonadaceae</taxon>
        <taxon>Marisediminitalea</taxon>
    </lineage>
</organism>
<evidence type="ECO:0000256" key="1">
    <source>
        <dbReference type="ARBA" id="ARBA00022908"/>
    </source>
</evidence>
<dbReference type="SUPFAM" id="SSF56349">
    <property type="entry name" value="DNA breaking-rejoining enzymes"/>
    <property type="match status" value="1"/>
</dbReference>
<keyword evidence="1" id="KW-0229">DNA integration</keyword>
<dbReference type="PANTHER" id="PTHR30349">
    <property type="entry name" value="PHAGE INTEGRASE-RELATED"/>
    <property type="match status" value="1"/>
</dbReference>
<evidence type="ECO:0000256" key="2">
    <source>
        <dbReference type="ARBA" id="ARBA00023172"/>
    </source>
</evidence>
<dbReference type="PANTHER" id="PTHR30349:SF64">
    <property type="entry name" value="PROPHAGE INTEGRASE INTD-RELATED"/>
    <property type="match status" value="1"/>
</dbReference>
<evidence type="ECO:0000313" key="4">
    <source>
        <dbReference type="EMBL" id="SHH36181.1"/>
    </source>
</evidence>
<dbReference type="GO" id="GO:0003677">
    <property type="term" value="F:DNA binding"/>
    <property type="evidence" value="ECO:0007669"/>
    <property type="project" value="InterPro"/>
</dbReference>
<dbReference type="Pfam" id="PF00589">
    <property type="entry name" value="Phage_integrase"/>
    <property type="match status" value="1"/>
</dbReference>
<dbReference type="InterPro" id="IPR013762">
    <property type="entry name" value="Integrase-like_cat_sf"/>
</dbReference>
<keyword evidence="5" id="KW-1185">Reference proteome</keyword>
<dbReference type="Gene3D" id="1.10.443.10">
    <property type="entry name" value="Intergrase catalytic core"/>
    <property type="match status" value="1"/>
</dbReference>
<gene>
    <name evidence="4" type="ORF">SAMN05216361_4385</name>
</gene>
<dbReference type="GO" id="GO:0006310">
    <property type="term" value="P:DNA recombination"/>
    <property type="evidence" value="ECO:0007669"/>
    <property type="project" value="UniProtKB-KW"/>
</dbReference>
<dbReference type="InterPro" id="IPR002104">
    <property type="entry name" value="Integrase_catalytic"/>
</dbReference>
<accession>A0A1M5SCJ0</accession>